<dbReference type="PANTHER" id="PTHR42944">
    <property type="entry name" value="ADENINE DNA GLYCOSYLASE"/>
    <property type="match status" value="1"/>
</dbReference>
<dbReference type="InterPro" id="IPR015797">
    <property type="entry name" value="NUDIX_hydrolase-like_dom_sf"/>
</dbReference>
<dbReference type="GO" id="GO:0032357">
    <property type="term" value="F:oxidized purine DNA binding"/>
    <property type="evidence" value="ECO:0007669"/>
    <property type="project" value="TreeGrafter"/>
</dbReference>
<name>A0A5R9DYQ1_9LACT</name>
<comment type="caution">
    <text evidence="16">The sequence shown here is derived from an EMBL/GenBank/DDBJ whole genome shotgun (WGS) entry which is preliminary data.</text>
</comment>
<evidence type="ECO:0000256" key="8">
    <source>
        <dbReference type="ARBA" id="ARBA00022763"/>
    </source>
</evidence>
<evidence type="ECO:0000256" key="3">
    <source>
        <dbReference type="ARBA" id="ARBA00008343"/>
    </source>
</evidence>
<evidence type="ECO:0000313" key="16">
    <source>
        <dbReference type="EMBL" id="TLQ40319.1"/>
    </source>
</evidence>
<dbReference type="RefSeq" id="WP_138404984.1">
    <property type="nucleotide sequence ID" value="NZ_JBQKLU010000001.1"/>
</dbReference>
<dbReference type="InterPro" id="IPR000445">
    <property type="entry name" value="HhH_motif"/>
</dbReference>
<comment type="cofactor">
    <cofactor evidence="14">
        <name>[4Fe-4S] cluster</name>
        <dbReference type="ChEBI" id="CHEBI:49883"/>
    </cofactor>
    <text evidence="14">Binds 1 [4Fe-4S] cluster.</text>
</comment>
<dbReference type="EC" id="3.2.2.31" evidence="4 14"/>
<dbReference type="Pfam" id="PF00730">
    <property type="entry name" value="HhH-GPD"/>
    <property type="match status" value="1"/>
</dbReference>
<dbReference type="SUPFAM" id="SSF55811">
    <property type="entry name" value="Nudix"/>
    <property type="match status" value="1"/>
</dbReference>
<dbReference type="OrthoDB" id="9802365at2"/>
<dbReference type="SUPFAM" id="SSF48150">
    <property type="entry name" value="DNA-glycosylase"/>
    <property type="match status" value="1"/>
</dbReference>
<evidence type="ECO:0000256" key="7">
    <source>
        <dbReference type="ARBA" id="ARBA00022723"/>
    </source>
</evidence>
<dbReference type="InterPro" id="IPR023170">
    <property type="entry name" value="HhH_base_excis_C"/>
</dbReference>
<keyword evidence="6" id="KW-0004">4Fe-4S</keyword>
<accession>A0A5R9DYQ1</accession>
<evidence type="ECO:0000256" key="1">
    <source>
        <dbReference type="ARBA" id="ARBA00000843"/>
    </source>
</evidence>
<dbReference type="GO" id="GO:0006298">
    <property type="term" value="P:mismatch repair"/>
    <property type="evidence" value="ECO:0007669"/>
    <property type="project" value="TreeGrafter"/>
</dbReference>
<evidence type="ECO:0000256" key="14">
    <source>
        <dbReference type="RuleBase" id="RU365096"/>
    </source>
</evidence>
<dbReference type="InterPro" id="IPR044298">
    <property type="entry name" value="MIG/MutY"/>
</dbReference>
<comment type="function">
    <text evidence="2">Adenine glycosylase active on G-A mispairs. MutY also corrects error-prone DNA synthesis past GO lesions which are due to the oxidatively damaged form of guanine: 7,8-dihydro-8-oxoguanine (8-oxo-dGTP).</text>
</comment>
<dbReference type="Gene3D" id="1.10.340.30">
    <property type="entry name" value="Hypothetical protein, domain 2"/>
    <property type="match status" value="1"/>
</dbReference>
<proteinExistence type="inferred from homology"/>
<dbReference type="PANTHER" id="PTHR42944:SF1">
    <property type="entry name" value="ADENINE DNA GLYCOSYLASE"/>
    <property type="match status" value="1"/>
</dbReference>
<dbReference type="Pfam" id="PF00633">
    <property type="entry name" value="HHH"/>
    <property type="match status" value="1"/>
</dbReference>
<comment type="catalytic activity">
    <reaction evidence="1 14">
        <text>Hydrolyzes free adenine bases from 7,8-dihydro-8-oxoguanine:adenine mismatched double-stranded DNA, leaving an apurinic site.</text>
        <dbReference type="EC" id="3.2.2.31"/>
    </reaction>
</comment>
<dbReference type="InterPro" id="IPR003265">
    <property type="entry name" value="HhH-GPD_domain"/>
</dbReference>
<evidence type="ECO:0000256" key="10">
    <source>
        <dbReference type="ARBA" id="ARBA00023004"/>
    </source>
</evidence>
<dbReference type="GO" id="GO:0035485">
    <property type="term" value="F:adenine/guanine mispair binding"/>
    <property type="evidence" value="ECO:0007669"/>
    <property type="project" value="TreeGrafter"/>
</dbReference>
<evidence type="ECO:0000256" key="13">
    <source>
        <dbReference type="ARBA" id="ARBA00023295"/>
    </source>
</evidence>
<evidence type="ECO:0000256" key="12">
    <source>
        <dbReference type="ARBA" id="ARBA00023204"/>
    </source>
</evidence>
<evidence type="ECO:0000256" key="11">
    <source>
        <dbReference type="ARBA" id="ARBA00023014"/>
    </source>
</evidence>
<evidence type="ECO:0000256" key="4">
    <source>
        <dbReference type="ARBA" id="ARBA00012045"/>
    </source>
</evidence>
<dbReference type="AlphaFoldDB" id="A0A5R9DYQ1"/>
<dbReference type="FunFam" id="1.10.340.30:FF:000002">
    <property type="entry name" value="Adenine DNA glycosylase"/>
    <property type="match status" value="1"/>
</dbReference>
<evidence type="ECO:0000259" key="15">
    <source>
        <dbReference type="SMART" id="SM00478"/>
    </source>
</evidence>
<dbReference type="GO" id="GO:0051539">
    <property type="term" value="F:4 iron, 4 sulfur cluster binding"/>
    <property type="evidence" value="ECO:0007669"/>
    <property type="project" value="UniProtKB-UniRule"/>
</dbReference>
<dbReference type="CDD" id="cd00056">
    <property type="entry name" value="ENDO3c"/>
    <property type="match status" value="1"/>
</dbReference>
<evidence type="ECO:0000256" key="6">
    <source>
        <dbReference type="ARBA" id="ARBA00022485"/>
    </source>
</evidence>
<dbReference type="Gene3D" id="3.90.79.10">
    <property type="entry name" value="Nucleoside Triphosphate Pyrophosphohydrolase"/>
    <property type="match status" value="1"/>
</dbReference>
<gene>
    <name evidence="16" type="primary">mutY</name>
    <name evidence="16" type="ORF">FEZ33_08530</name>
</gene>
<keyword evidence="9" id="KW-0378">Hydrolase</keyword>
<dbReference type="Proteomes" id="UP000306420">
    <property type="component" value="Unassembled WGS sequence"/>
</dbReference>
<keyword evidence="7" id="KW-0479">Metal-binding</keyword>
<protein>
    <recommendedName>
        <fullName evidence="5 14">Adenine DNA glycosylase</fullName>
        <ecNumber evidence="4 14">3.2.2.31</ecNumber>
    </recommendedName>
</protein>
<keyword evidence="10 14" id="KW-0408">Iron</keyword>
<dbReference type="GO" id="GO:0034039">
    <property type="term" value="F:8-oxo-7,8-dihydroguanine DNA N-glycosylase activity"/>
    <property type="evidence" value="ECO:0007669"/>
    <property type="project" value="TreeGrafter"/>
</dbReference>
<dbReference type="Pfam" id="PF14815">
    <property type="entry name" value="NUDIX_4"/>
    <property type="match status" value="1"/>
</dbReference>
<evidence type="ECO:0000256" key="2">
    <source>
        <dbReference type="ARBA" id="ARBA00002933"/>
    </source>
</evidence>
<comment type="similarity">
    <text evidence="3 14">Belongs to the Nth/MutY family.</text>
</comment>
<feature type="domain" description="HhH-GPD" evidence="15">
    <location>
        <begin position="56"/>
        <end position="207"/>
    </location>
</feature>
<dbReference type="Gene3D" id="1.10.1670.10">
    <property type="entry name" value="Helix-hairpin-Helix base-excision DNA repair enzymes (C-terminal)"/>
    <property type="match status" value="1"/>
</dbReference>
<keyword evidence="11" id="KW-0411">Iron-sulfur</keyword>
<evidence type="ECO:0000256" key="9">
    <source>
        <dbReference type="ARBA" id="ARBA00022801"/>
    </source>
</evidence>
<dbReference type="CDD" id="cd03431">
    <property type="entry name" value="NUDIX_DNA_Glycosylase_C-MutY"/>
    <property type="match status" value="1"/>
</dbReference>
<keyword evidence="12" id="KW-0234">DNA repair</keyword>
<dbReference type="GO" id="GO:0000701">
    <property type="term" value="F:purine-specific mismatch base pair DNA N-glycosylase activity"/>
    <property type="evidence" value="ECO:0007669"/>
    <property type="project" value="UniProtKB-EC"/>
</dbReference>
<evidence type="ECO:0000313" key="17">
    <source>
        <dbReference type="Proteomes" id="UP000306420"/>
    </source>
</evidence>
<dbReference type="InterPro" id="IPR005760">
    <property type="entry name" value="A/G_AdeGlyc_MutY"/>
</dbReference>
<dbReference type="GO" id="GO:0046872">
    <property type="term" value="F:metal ion binding"/>
    <property type="evidence" value="ECO:0007669"/>
    <property type="project" value="UniProtKB-UniRule"/>
</dbReference>
<reference evidence="16 17" key="1">
    <citation type="submission" date="2019-05" db="EMBL/GenBank/DDBJ databases">
        <title>The metagenome of a microbial culture collection derived from dairy environment covers the genomic content of the human microbiome.</title>
        <authorList>
            <person name="Roder T."/>
            <person name="Wuthrich D."/>
            <person name="Sattari Z."/>
            <person name="Von Ah U."/>
            <person name="Bar C."/>
            <person name="Ronchi F."/>
            <person name="Macpherson A.J."/>
            <person name="Ganal-Vonarburg S.C."/>
            <person name="Bruggmann R."/>
            <person name="Vergeres G."/>
        </authorList>
    </citation>
    <scope>NUCLEOTIDE SEQUENCE [LARGE SCALE GENOMIC DNA]</scope>
    <source>
        <strain evidence="16 17">FAM 24227</strain>
    </source>
</reference>
<dbReference type="InterPro" id="IPR029119">
    <property type="entry name" value="MutY_C"/>
</dbReference>
<evidence type="ECO:0000256" key="5">
    <source>
        <dbReference type="ARBA" id="ARBA00022023"/>
    </source>
</evidence>
<dbReference type="NCBIfam" id="TIGR01084">
    <property type="entry name" value="mutY"/>
    <property type="match status" value="1"/>
</dbReference>
<keyword evidence="13 14" id="KW-0326">Glycosidase</keyword>
<dbReference type="InterPro" id="IPR011257">
    <property type="entry name" value="DNA_glycosylase"/>
</dbReference>
<dbReference type="EMBL" id="VBSP01000031">
    <property type="protein sequence ID" value="TLQ40319.1"/>
    <property type="molecule type" value="Genomic_DNA"/>
</dbReference>
<organism evidence="16 17">
    <name type="scientific">Ruoffia tabacinasalis</name>
    <dbReference type="NCBI Taxonomy" id="87458"/>
    <lineage>
        <taxon>Bacteria</taxon>
        <taxon>Bacillati</taxon>
        <taxon>Bacillota</taxon>
        <taxon>Bacilli</taxon>
        <taxon>Lactobacillales</taxon>
        <taxon>Aerococcaceae</taxon>
        <taxon>Ruoffia</taxon>
    </lineage>
</organism>
<keyword evidence="8 14" id="KW-0227">DNA damage</keyword>
<dbReference type="SMART" id="SM00478">
    <property type="entry name" value="ENDO3c"/>
    <property type="match status" value="1"/>
</dbReference>
<sequence length="394" mass="45867">MTNKRQKLIEQYLINWNEKKIKAFRTQLLDWYDANKRDLPWRQTKNPYYIWVSEIMLQQTQVNTVIPYYERFIKELPTIRDLAEVEESELMGLWQGLGYYSRVRNMQFAAQQVMADFNGEMPNTLEGLLSLKGIGPYTAGAIGSIAFNLPEPALDGNLMRIVARLFEIDRDITLNKTKNEFTGILYQLIDPERPGDFNQALMDIGATIMTPTNYQPEDSPIKEFDQSYQNNTSHLYPVKKKKTKATKHHRIAYAIRNHKGEWLMRKHNDKELLTGLWHFPMVEVNVVMEGATSSELIEPLVNHLDESIDISELKLDRSLILDEEEGFELLPTFAQVKHVFSHRIWQVQVIPFLLDGTADLNEEDFKWVSIQELESLPVSTLQQKLFNSIVSDRE</sequence>
<dbReference type="GO" id="GO:0006284">
    <property type="term" value="P:base-excision repair"/>
    <property type="evidence" value="ECO:0007669"/>
    <property type="project" value="UniProtKB-UniRule"/>
</dbReference>